<evidence type="ECO:0008006" key="6">
    <source>
        <dbReference type="Google" id="ProtNLM"/>
    </source>
</evidence>
<keyword evidence="2" id="KW-0175">Coiled coil</keyword>
<feature type="compositionally biased region" description="Basic and acidic residues" evidence="3">
    <location>
        <begin position="175"/>
        <end position="188"/>
    </location>
</feature>
<proteinExistence type="inferred from homology"/>
<dbReference type="EMBL" id="NVQR01000054">
    <property type="protein sequence ID" value="PCH61854.1"/>
    <property type="molecule type" value="Genomic_DNA"/>
</dbReference>
<name>A0A2A4MQ53_9GAMM</name>
<reference evidence="5" key="1">
    <citation type="submission" date="2017-08" db="EMBL/GenBank/DDBJ databases">
        <title>A dynamic microbial community with high functional redundancy inhabits the cold, oxic subseafloor aquifer.</title>
        <authorList>
            <person name="Tully B.J."/>
            <person name="Wheat C.G."/>
            <person name="Glazer B.T."/>
            <person name="Huber J.A."/>
        </authorList>
    </citation>
    <scope>NUCLEOTIDE SEQUENCE [LARGE SCALE GENOMIC DNA]</scope>
</reference>
<dbReference type="AlphaFoldDB" id="A0A2A4MQ53"/>
<dbReference type="Pfam" id="PF04012">
    <property type="entry name" value="PspA_IM30"/>
    <property type="match status" value="1"/>
</dbReference>
<dbReference type="Proteomes" id="UP000218172">
    <property type="component" value="Unassembled WGS sequence"/>
</dbReference>
<organism evidence="4 5">
    <name type="scientific">SAR86 cluster bacterium</name>
    <dbReference type="NCBI Taxonomy" id="2030880"/>
    <lineage>
        <taxon>Bacteria</taxon>
        <taxon>Pseudomonadati</taxon>
        <taxon>Pseudomonadota</taxon>
        <taxon>Gammaproteobacteria</taxon>
        <taxon>SAR86 cluster</taxon>
    </lineage>
</organism>
<sequence>MSIFKDIVTAIRGGASEAGEAIVDSQALRILEQEIRDAENGIREAKSSLSKLKASEISLRKDLNIVNEDIADYTASARSALEKGNRELAVEIASKIQDLTVSKTDLDERSSMLDEQVNRIHKVIVERQKQVEKNKIELQKAKTYRDLQKTQKTIAGALPSNDSSAKRVQRALDRVQKKQSDFDNKQEADQWLSDLENGSQLDDKIKAAGIGEQDSSANSILDEIEASMKK</sequence>
<gene>
    <name evidence="4" type="ORF">COC19_03950</name>
</gene>
<evidence type="ECO:0000313" key="5">
    <source>
        <dbReference type="Proteomes" id="UP000218172"/>
    </source>
</evidence>
<comment type="similarity">
    <text evidence="1">Belongs to the PspA/Vipp/IM30 family.</text>
</comment>
<evidence type="ECO:0000256" key="1">
    <source>
        <dbReference type="ARBA" id="ARBA00043985"/>
    </source>
</evidence>
<evidence type="ECO:0000256" key="3">
    <source>
        <dbReference type="SAM" id="MobiDB-lite"/>
    </source>
</evidence>
<evidence type="ECO:0000313" key="4">
    <source>
        <dbReference type="EMBL" id="PCH61854.1"/>
    </source>
</evidence>
<evidence type="ECO:0000256" key="2">
    <source>
        <dbReference type="SAM" id="Coils"/>
    </source>
</evidence>
<dbReference type="InterPro" id="IPR007157">
    <property type="entry name" value="PspA_VIPP1"/>
</dbReference>
<comment type="caution">
    <text evidence="4">The sequence shown here is derived from an EMBL/GenBank/DDBJ whole genome shotgun (WGS) entry which is preliminary data.</text>
</comment>
<feature type="region of interest" description="Disordered" evidence="3">
    <location>
        <begin position="175"/>
        <end position="230"/>
    </location>
</feature>
<accession>A0A2A4MQ53</accession>
<feature type="coiled-coil region" evidence="2">
    <location>
        <begin position="28"/>
        <end position="55"/>
    </location>
</feature>
<protein>
    <recommendedName>
        <fullName evidence="6">PspA/IM30 family protein</fullName>
    </recommendedName>
</protein>